<dbReference type="InterPro" id="IPR027417">
    <property type="entry name" value="P-loop_NTPase"/>
</dbReference>
<keyword evidence="3" id="KW-0203">Cytokinin biosynthesis</keyword>
<dbReference type="GO" id="GO:0006400">
    <property type="term" value="P:tRNA modification"/>
    <property type="evidence" value="ECO:0000318"/>
    <property type="project" value="GO_Central"/>
</dbReference>
<dbReference type="ExpressionAtlas" id="A0A0Q3KB27">
    <property type="expression patterns" value="baseline"/>
</dbReference>
<name>A0A0Q3KB27_BRADI</name>
<reference evidence="7 8" key="1">
    <citation type="journal article" date="2010" name="Nature">
        <title>Genome sequencing and analysis of the model grass Brachypodium distachyon.</title>
        <authorList>
            <consortium name="International Brachypodium Initiative"/>
        </authorList>
    </citation>
    <scope>NUCLEOTIDE SEQUENCE [LARGE SCALE GENOMIC DNA]</scope>
    <source>
        <strain evidence="7 8">Bd21</strain>
    </source>
</reference>
<reference evidence="8" key="3">
    <citation type="submission" date="2018-08" db="UniProtKB">
        <authorList>
            <consortium name="EnsemblPlants"/>
        </authorList>
    </citation>
    <scope>IDENTIFICATION</scope>
    <source>
        <strain evidence="8">cv. Bd21</strain>
    </source>
</reference>
<protein>
    <submittedName>
        <fullName evidence="7 8">Uncharacterized protein</fullName>
    </submittedName>
</protein>
<dbReference type="PANTHER" id="PTHR11088">
    <property type="entry name" value="TRNA DIMETHYLALLYLTRANSFERASE"/>
    <property type="match status" value="1"/>
</dbReference>
<dbReference type="Gene3D" id="3.40.50.300">
    <property type="entry name" value="P-loop containing nucleotide triphosphate hydrolases"/>
    <property type="match status" value="1"/>
</dbReference>
<evidence type="ECO:0000313" key="7">
    <source>
        <dbReference type="EMBL" id="KQK21612.1"/>
    </source>
</evidence>
<keyword evidence="4" id="KW-0547">Nucleotide-binding</keyword>
<reference evidence="7" key="2">
    <citation type="submission" date="2017-06" db="EMBL/GenBank/DDBJ databases">
        <title>WGS assembly of Brachypodium distachyon.</title>
        <authorList>
            <consortium name="The International Brachypodium Initiative"/>
            <person name="Lucas S."/>
            <person name="Harmon-Smith M."/>
            <person name="Lail K."/>
            <person name="Tice H."/>
            <person name="Grimwood J."/>
            <person name="Bruce D."/>
            <person name="Barry K."/>
            <person name="Shu S."/>
            <person name="Lindquist E."/>
            <person name="Wang M."/>
            <person name="Pitluck S."/>
            <person name="Vogel J.P."/>
            <person name="Garvin D.F."/>
            <person name="Mockler T.C."/>
            <person name="Schmutz J."/>
            <person name="Rokhsar D."/>
            <person name="Bevan M.W."/>
        </authorList>
    </citation>
    <scope>NUCLEOTIDE SEQUENCE</scope>
    <source>
        <strain evidence="7">Bd21</strain>
    </source>
</reference>
<evidence type="ECO:0000256" key="4">
    <source>
        <dbReference type="ARBA" id="ARBA00022741"/>
    </source>
</evidence>
<keyword evidence="2" id="KW-0808">Transferase</keyword>
<dbReference type="EMBL" id="CM000880">
    <property type="protein sequence ID" value="KQK21612.1"/>
    <property type="molecule type" value="Genomic_DNA"/>
</dbReference>
<dbReference type="GO" id="GO:0052381">
    <property type="term" value="F:tRNA dimethylallyltransferase activity"/>
    <property type="evidence" value="ECO:0000318"/>
    <property type="project" value="GO_Central"/>
</dbReference>
<evidence type="ECO:0000256" key="5">
    <source>
        <dbReference type="ARBA" id="ARBA00022840"/>
    </source>
</evidence>
<evidence type="ECO:0000256" key="2">
    <source>
        <dbReference type="ARBA" id="ARBA00022679"/>
    </source>
</evidence>
<sequence length="362" mass="38178">MQVYEGFPIATNKVTEEERGGVPHHLLGVLHPDADFTAEDFRREAQKAISGVLSAGRVPVVAGGSNTYIVALVEGEGGAFRKAHDSLFLWLDAAPSMLEWYAGLRVGEMMRRGLVIEARNAFRGADADYTRGVRRAIGLPELHAYLQAERDMGGPLSVPSAMLQRAASEIKASTFALIRSQTTKIRRLSGRDGWDVRRIDVTPVFSATAQGVGVRDTWDNFVWGPCQDLLRVFLGPVAVGTVPGTTAAAAAVSAAPAADDAAGTEVLKFHLPAVTAAFSPSLPVVEEEKNYKQEKAVNAAFSPALPVAEEKFNNNDNKAADVEMLENEPSGGAANGDGGNASVDGADVPAPAAAEAASATKL</sequence>
<dbReference type="GO" id="GO:0009691">
    <property type="term" value="P:cytokinin biosynthetic process"/>
    <property type="evidence" value="ECO:0000318"/>
    <property type="project" value="GO_Central"/>
</dbReference>
<evidence type="ECO:0000256" key="6">
    <source>
        <dbReference type="SAM" id="MobiDB-lite"/>
    </source>
</evidence>
<dbReference type="OrthoDB" id="775260at2759"/>
<dbReference type="AlphaFoldDB" id="A0A0Q3KB27"/>
<feature type="region of interest" description="Disordered" evidence="6">
    <location>
        <begin position="316"/>
        <end position="362"/>
    </location>
</feature>
<evidence type="ECO:0000256" key="3">
    <source>
        <dbReference type="ARBA" id="ARBA00022712"/>
    </source>
</evidence>
<dbReference type="EnsemblPlants" id="KQK21612">
    <property type="protein sequence ID" value="KQK21612"/>
    <property type="gene ID" value="BRADI_1g61960v3"/>
</dbReference>
<accession>A0A0Q3KB27</accession>
<evidence type="ECO:0000313" key="8">
    <source>
        <dbReference type="EnsemblPlants" id="KQK21612"/>
    </source>
</evidence>
<dbReference type="GO" id="GO:0005739">
    <property type="term" value="C:mitochondrion"/>
    <property type="evidence" value="ECO:0000318"/>
    <property type="project" value="GO_Central"/>
</dbReference>
<keyword evidence="5" id="KW-0067">ATP-binding</keyword>
<dbReference type="InParanoid" id="A0A0Q3KB27"/>
<dbReference type="GO" id="GO:0005524">
    <property type="term" value="F:ATP binding"/>
    <property type="evidence" value="ECO:0007669"/>
    <property type="project" value="UniProtKB-KW"/>
</dbReference>
<dbReference type="Gramene" id="KQK21612">
    <property type="protein sequence ID" value="KQK21612"/>
    <property type="gene ID" value="BRADI_1g61960v3"/>
</dbReference>
<organism evidence="7">
    <name type="scientific">Brachypodium distachyon</name>
    <name type="common">Purple false brome</name>
    <name type="synonym">Trachynia distachya</name>
    <dbReference type="NCBI Taxonomy" id="15368"/>
    <lineage>
        <taxon>Eukaryota</taxon>
        <taxon>Viridiplantae</taxon>
        <taxon>Streptophyta</taxon>
        <taxon>Embryophyta</taxon>
        <taxon>Tracheophyta</taxon>
        <taxon>Spermatophyta</taxon>
        <taxon>Magnoliopsida</taxon>
        <taxon>Liliopsida</taxon>
        <taxon>Poales</taxon>
        <taxon>Poaceae</taxon>
        <taxon>BOP clade</taxon>
        <taxon>Pooideae</taxon>
        <taxon>Stipodae</taxon>
        <taxon>Brachypodieae</taxon>
        <taxon>Brachypodium</taxon>
    </lineage>
</organism>
<dbReference type="Gene3D" id="1.10.287.890">
    <property type="entry name" value="Crystal structure of tRNA isopentenylpyrophosphate transferase (bh2366) domain"/>
    <property type="match status" value="1"/>
</dbReference>
<dbReference type="PANTHER" id="PTHR11088:SF37">
    <property type="entry name" value="ADENYLATE ISOPENTENYLTRANSFERASE"/>
    <property type="match status" value="1"/>
</dbReference>
<dbReference type="STRING" id="15368.A0A0Q3KB27"/>
<keyword evidence="9" id="KW-1185">Reference proteome</keyword>
<comment type="similarity">
    <text evidence="1">Belongs to the IPP transferase family.</text>
</comment>
<dbReference type="Proteomes" id="UP000008810">
    <property type="component" value="Chromosome 1"/>
</dbReference>
<feature type="compositionally biased region" description="Low complexity" evidence="6">
    <location>
        <begin position="340"/>
        <end position="362"/>
    </location>
</feature>
<gene>
    <name evidence="7" type="ORF">BRADI_1g61960v3</name>
</gene>
<proteinExistence type="inferred from homology"/>
<evidence type="ECO:0000256" key="1">
    <source>
        <dbReference type="ARBA" id="ARBA00005842"/>
    </source>
</evidence>
<dbReference type="InterPro" id="IPR039657">
    <property type="entry name" value="Dimethylallyltransferase"/>
</dbReference>
<dbReference type="Pfam" id="PF01715">
    <property type="entry name" value="IPPT"/>
    <property type="match status" value="2"/>
</dbReference>
<evidence type="ECO:0000313" key="9">
    <source>
        <dbReference type="Proteomes" id="UP000008810"/>
    </source>
</evidence>